<dbReference type="RefSeq" id="WP_408977797.1">
    <property type="nucleotide sequence ID" value="NZ_JBJUVG010000011.1"/>
</dbReference>
<evidence type="ECO:0000313" key="4">
    <source>
        <dbReference type="Proteomes" id="UP001631949"/>
    </source>
</evidence>
<sequence length="229" mass="24494">MYCPKCGKEITNKAKICTNCGENCGPLFQKKTKNKKTIGIVIGVILGLFLIVAAINAFGVGEAGEDAGAGDKIAAKLLNNFDGAEEVRLVEGYYGSLVDFLKSDGEDASIYNYLSSDSPLASDLNSNSGTGVNADMILGLANESLSSSRVGKFIQLDIESETAGSYLEDSTIKTGADQASAEYTVQLTLQLMTGIYNPKQTGEDHVRVDFVKEEGEWKIYDIESLETSA</sequence>
<feature type="transmembrane region" description="Helical" evidence="1">
    <location>
        <begin position="38"/>
        <end position="58"/>
    </location>
</feature>
<reference evidence="3 4" key="1">
    <citation type="journal article" date="2016" name="Int. J. Syst. Evol. Microbiol.">
        <title>Peptococcus simiae sp. nov., isolated from rhesus macaque faeces and emended description of the genus Peptococcus.</title>
        <authorList>
            <person name="Shkoporov A.N."/>
            <person name="Efimov B.A."/>
            <person name="Kondova I."/>
            <person name="Ouwerling B."/>
            <person name="Chaplin A.V."/>
            <person name="Shcherbakova V.A."/>
            <person name="Langermans J.A.M."/>
        </authorList>
    </citation>
    <scope>NUCLEOTIDE SEQUENCE [LARGE SCALE GENOMIC DNA]</scope>
    <source>
        <strain evidence="3 4">M108</strain>
    </source>
</reference>
<proteinExistence type="predicted"/>
<dbReference type="EMBL" id="JBJUVG010000011">
    <property type="protein sequence ID" value="MFM9414182.1"/>
    <property type="molecule type" value="Genomic_DNA"/>
</dbReference>
<gene>
    <name evidence="3" type="ORF">ACKQTC_07355</name>
</gene>
<evidence type="ECO:0000313" key="3">
    <source>
        <dbReference type="EMBL" id="MFM9414182.1"/>
    </source>
</evidence>
<keyword evidence="1" id="KW-1133">Transmembrane helix</keyword>
<evidence type="ECO:0000256" key="1">
    <source>
        <dbReference type="SAM" id="Phobius"/>
    </source>
</evidence>
<keyword evidence="4" id="KW-1185">Reference proteome</keyword>
<name>A0ABW9H0W2_9FIRM</name>
<organism evidence="3 4">
    <name type="scientific">Peptococcus simiae</name>
    <dbReference type="NCBI Taxonomy" id="1643805"/>
    <lineage>
        <taxon>Bacteria</taxon>
        <taxon>Bacillati</taxon>
        <taxon>Bacillota</taxon>
        <taxon>Clostridia</taxon>
        <taxon>Eubacteriales</taxon>
        <taxon>Peptococcaceae</taxon>
        <taxon>Peptococcus</taxon>
    </lineage>
</organism>
<feature type="domain" description="Zinc-ribbon" evidence="2">
    <location>
        <begin position="2"/>
        <end position="21"/>
    </location>
</feature>
<protein>
    <submittedName>
        <fullName evidence="3">Zinc-ribbon domain-containing protein</fullName>
    </submittedName>
</protein>
<dbReference type="InterPro" id="IPR026870">
    <property type="entry name" value="Zinc_ribbon_dom"/>
</dbReference>
<dbReference type="Proteomes" id="UP001631949">
    <property type="component" value="Unassembled WGS sequence"/>
</dbReference>
<accession>A0ABW9H0W2</accession>
<evidence type="ECO:0000259" key="2">
    <source>
        <dbReference type="Pfam" id="PF13240"/>
    </source>
</evidence>
<comment type="caution">
    <text evidence="3">The sequence shown here is derived from an EMBL/GenBank/DDBJ whole genome shotgun (WGS) entry which is preliminary data.</text>
</comment>
<keyword evidence="1" id="KW-0812">Transmembrane</keyword>
<dbReference type="Pfam" id="PF13240">
    <property type="entry name" value="Zn_Ribbon_1"/>
    <property type="match status" value="1"/>
</dbReference>
<keyword evidence="1" id="KW-0472">Membrane</keyword>